<evidence type="ECO:0000313" key="2">
    <source>
        <dbReference type="Proteomes" id="UP001310248"/>
    </source>
</evidence>
<keyword evidence="2" id="KW-1185">Reference proteome</keyword>
<keyword evidence="1" id="KW-0449">Lipoprotein</keyword>
<dbReference type="Pfam" id="PF11102">
    <property type="entry name" value="YjbF"/>
    <property type="match status" value="1"/>
</dbReference>
<dbReference type="SUPFAM" id="SSF159270">
    <property type="entry name" value="YmcC-like"/>
    <property type="match status" value="1"/>
</dbReference>
<accession>A0ABU7G0P3</accession>
<reference evidence="2" key="1">
    <citation type="submission" date="2023-07" db="EMBL/GenBank/DDBJ databases">
        <title>Draft genome sequence of Agarivorans aestuarii strain ZMCS4, a CAZymes producing bacteria isolated from the marine brown algae Clodostephus spongiosus.</title>
        <authorList>
            <person name="Lorente B."/>
            <person name="Cabral C."/>
            <person name="Frias J."/>
            <person name="Faria J."/>
            <person name="Toubarro D."/>
        </authorList>
    </citation>
    <scope>NUCLEOTIDE SEQUENCE [LARGE SCALE GENOMIC DNA]</scope>
    <source>
        <strain evidence="2">ZMCS4</strain>
    </source>
</reference>
<dbReference type="InterPro" id="IPR021308">
    <property type="entry name" value="GfcB"/>
</dbReference>
<name>A0ABU7G0P3_9ALTE</name>
<organism evidence="1 2">
    <name type="scientific">Agarivorans aestuarii</name>
    <dbReference type="NCBI Taxonomy" id="1563703"/>
    <lineage>
        <taxon>Bacteria</taxon>
        <taxon>Pseudomonadati</taxon>
        <taxon>Pseudomonadota</taxon>
        <taxon>Gammaproteobacteria</taxon>
        <taxon>Alteromonadales</taxon>
        <taxon>Alteromonadaceae</taxon>
        <taxon>Agarivorans</taxon>
    </lineage>
</organism>
<protein>
    <submittedName>
        <fullName evidence="1">YjbF family lipoprotein</fullName>
    </submittedName>
</protein>
<comment type="caution">
    <text evidence="1">The sequence shown here is derived from an EMBL/GenBank/DDBJ whole genome shotgun (WGS) entry which is preliminary data.</text>
</comment>
<dbReference type="EMBL" id="JAYDYW010000004">
    <property type="protein sequence ID" value="MEE1672830.1"/>
    <property type="molecule type" value="Genomic_DNA"/>
</dbReference>
<dbReference type="Proteomes" id="UP001310248">
    <property type="component" value="Unassembled WGS sequence"/>
</dbReference>
<sequence>MRLSKLLLLVFLATQILGCTQDYKSGKELIDIAINGLPDSHLTEEERLSLGFAAIYVKYGQHPKTYIALAKAIEDERVWAASDGITIVTRHGQIVRTDGLPFASSGVYFSQENPFELGLLSVNEDTVYSATRDFISEGMFGVDSLSRFTINEVSTQFVAGKERQLQKVTEQLTIPDLELHTENHYWVELNSKKQIVWRSEQQLGPAQPTLLLESLLPYFDDI</sequence>
<evidence type="ECO:0000313" key="1">
    <source>
        <dbReference type="EMBL" id="MEE1672830.1"/>
    </source>
</evidence>
<dbReference type="Gene3D" id="2.40.360.10">
    <property type="entry name" value="YmcC-like"/>
    <property type="match status" value="1"/>
</dbReference>
<dbReference type="RefSeq" id="WP_329774252.1">
    <property type="nucleotide sequence ID" value="NZ_JAYDYW010000004.1"/>
</dbReference>
<reference evidence="1 2" key="2">
    <citation type="submission" date="2023-12" db="EMBL/GenBank/DDBJ databases">
        <authorList>
            <consortium name="Cladostephus spongiosus"/>
            <person name="Lorente B."/>
            <person name="Cabral C."/>
            <person name="Frias J."/>
            <person name="Faria J."/>
            <person name="Toubarro D."/>
        </authorList>
    </citation>
    <scope>NUCLEOTIDE SEQUENCE [LARGE SCALE GENOMIC DNA]</scope>
    <source>
        <strain evidence="1 2">ZMCS4</strain>
    </source>
</reference>
<proteinExistence type="predicted"/>
<dbReference type="InterPro" id="IPR023373">
    <property type="entry name" value="YmcC_sf"/>
</dbReference>
<gene>
    <name evidence="1" type="ORF">SNR37_002240</name>
</gene>